<evidence type="ECO:0000256" key="1">
    <source>
        <dbReference type="ARBA" id="ARBA00010233"/>
    </source>
</evidence>
<reference evidence="9 10" key="1">
    <citation type="submission" date="2014-05" db="EMBL/GenBank/DDBJ databases">
        <title>Draft genome sequence of Amycolatopsis rifamycinica DSM 46095.</title>
        <authorList>
            <person name="Lal R."/>
            <person name="Saxena A."/>
            <person name="Kumari R."/>
            <person name="Mukherjee U."/>
            <person name="Singh P."/>
            <person name="Sangwan N."/>
            <person name="Mahato N.K."/>
        </authorList>
    </citation>
    <scope>NUCLEOTIDE SEQUENCE [LARGE SCALE GENOMIC DNA]</scope>
    <source>
        <strain evidence="9 10">DSM 46095</strain>
    </source>
</reference>
<dbReference type="Proteomes" id="UP000027345">
    <property type="component" value="Unassembled WGS sequence"/>
</dbReference>
<dbReference type="STRING" id="287986.DV20_28915"/>
<dbReference type="Gene3D" id="3.40.50.10740">
    <property type="entry name" value="Class I glutamine amidotransferase-like"/>
    <property type="match status" value="1"/>
</dbReference>
<dbReference type="GO" id="GO:0006508">
    <property type="term" value="P:proteolysis"/>
    <property type="evidence" value="ECO:0007669"/>
    <property type="project" value="UniProtKB-KW"/>
</dbReference>
<keyword evidence="3" id="KW-0645">Protease</keyword>
<dbReference type="InterPro" id="IPR027478">
    <property type="entry name" value="LdcA_N"/>
</dbReference>
<gene>
    <name evidence="9" type="ORF">DV20_28915</name>
</gene>
<dbReference type="Gene3D" id="3.50.30.60">
    <property type="entry name" value="LD-carboxypeptidase A C-terminal domain-like"/>
    <property type="match status" value="1"/>
</dbReference>
<accession>A0A066TYF6</accession>
<dbReference type="SUPFAM" id="SSF52317">
    <property type="entry name" value="Class I glutamine amidotransferase-like"/>
    <property type="match status" value="1"/>
</dbReference>
<dbReference type="OrthoDB" id="9807329at2"/>
<dbReference type="AlphaFoldDB" id="A0A066TYF6"/>
<evidence type="ECO:0000259" key="7">
    <source>
        <dbReference type="Pfam" id="PF02016"/>
    </source>
</evidence>
<dbReference type="GO" id="GO:0008236">
    <property type="term" value="F:serine-type peptidase activity"/>
    <property type="evidence" value="ECO:0007669"/>
    <property type="project" value="UniProtKB-KW"/>
</dbReference>
<dbReference type="InterPro" id="IPR029062">
    <property type="entry name" value="Class_I_gatase-like"/>
</dbReference>
<feature type="domain" description="LD-carboxypeptidase N-terminal" evidence="7">
    <location>
        <begin position="13"/>
        <end position="130"/>
    </location>
</feature>
<keyword evidence="5" id="KW-0720">Serine protease</keyword>
<feature type="active site" description="Charge relay system" evidence="6">
    <location>
        <position position="269"/>
    </location>
</feature>
<dbReference type="InterPro" id="IPR027461">
    <property type="entry name" value="Carboxypeptidase_A_C_sf"/>
</dbReference>
<comment type="caution">
    <text evidence="9">The sequence shown here is derived from an EMBL/GenBank/DDBJ whole genome shotgun (WGS) entry which is preliminary data.</text>
</comment>
<feature type="active site" description="Charge relay system" evidence="6">
    <location>
        <position position="204"/>
    </location>
</feature>
<name>A0A066TYF6_9PSEU</name>
<protein>
    <submittedName>
        <fullName evidence="9">Peptidase U61</fullName>
    </submittedName>
</protein>
<proteinExistence type="inferred from homology"/>
<keyword evidence="10" id="KW-1185">Reference proteome</keyword>
<evidence type="ECO:0000256" key="4">
    <source>
        <dbReference type="ARBA" id="ARBA00022801"/>
    </source>
</evidence>
<dbReference type="InterPro" id="IPR040449">
    <property type="entry name" value="Peptidase_S66_N"/>
</dbReference>
<evidence type="ECO:0000259" key="8">
    <source>
        <dbReference type="Pfam" id="PF17676"/>
    </source>
</evidence>
<evidence type="ECO:0000256" key="6">
    <source>
        <dbReference type="PIRSR" id="PIRSR028757-1"/>
    </source>
</evidence>
<comment type="similarity">
    <text evidence="1">Belongs to the peptidase S66 family.</text>
</comment>
<dbReference type="PANTHER" id="PTHR30237:SF2">
    <property type="entry name" value="MUREIN TETRAPEPTIDE CARBOXYPEPTIDASE"/>
    <property type="match status" value="1"/>
</dbReference>
<evidence type="ECO:0000256" key="5">
    <source>
        <dbReference type="ARBA" id="ARBA00022825"/>
    </source>
</evidence>
<evidence type="ECO:0000256" key="2">
    <source>
        <dbReference type="ARBA" id="ARBA00022645"/>
    </source>
</evidence>
<sequence>MRPPRLRAGDTLALVAPAGPVPADLLEKALPVLRGWGVEVRVGPCVRSSPGTPPYLSGADAARAAEFTEAWLDPGVRCVLAARGGYGVQRMLDLVDWAALRAAGPKVLAGSSDITALHRAVDVHLGLSTLFSPMPASVLFDDFAVEHLRRSLFEPELNRVVRGGSALVPGRASGVLTGGNLSMLASGIGTPEHGSAREAIVLLEDVTESVYRLDRLLTQLLRSGWFEGVRGIVLGSWAACGDPAEVRALMVDRLVPLGVPLVEEFGFGHVASSPTLPLGVPVTLDADLGTLTFDAPALT</sequence>
<feature type="domain" description="LD-carboxypeptidase C-terminal" evidence="8">
    <location>
        <begin position="173"/>
        <end position="284"/>
    </location>
</feature>
<dbReference type="PIRSF" id="PIRSF028757">
    <property type="entry name" value="LD-carboxypeptidase"/>
    <property type="match status" value="1"/>
</dbReference>
<dbReference type="EMBL" id="JMQI01000062">
    <property type="protein sequence ID" value="KDN18617.1"/>
    <property type="molecule type" value="Genomic_DNA"/>
</dbReference>
<organism evidence="9 10">
    <name type="scientific">Amycolatopsis rifamycinica</name>
    <dbReference type="NCBI Taxonomy" id="287986"/>
    <lineage>
        <taxon>Bacteria</taxon>
        <taxon>Bacillati</taxon>
        <taxon>Actinomycetota</taxon>
        <taxon>Actinomycetes</taxon>
        <taxon>Pseudonocardiales</taxon>
        <taxon>Pseudonocardiaceae</taxon>
        <taxon>Amycolatopsis</taxon>
    </lineage>
</organism>
<dbReference type="CDD" id="cd07025">
    <property type="entry name" value="Peptidase_S66"/>
    <property type="match status" value="1"/>
</dbReference>
<dbReference type="PANTHER" id="PTHR30237">
    <property type="entry name" value="MURAMOYLTETRAPEPTIDE CARBOXYPEPTIDASE"/>
    <property type="match status" value="1"/>
</dbReference>
<dbReference type="eggNOG" id="COG1619">
    <property type="taxonomic scope" value="Bacteria"/>
</dbReference>
<dbReference type="Pfam" id="PF02016">
    <property type="entry name" value="Peptidase_S66"/>
    <property type="match status" value="1"/>
</dbReference>
<dbReference type="RefSeq" id="WP_043785704.1">
    <property type="nucleotide sequence ID" value="NZ_JMQI01000062.1"/>
</dbReference>
<dbReference type="GO" id="GO:0004180">
    <property type="term" value="F:carboxypeptidase activity"/>
    <property type="evidence" value="ECO:0007669"/>
    <property type="project" value="UniProtKB-KW"/>
</dbReference>
<keyword evidence="2" id="KW-0121">Carboxypeptidase</keyword>
<dbReference type="InterPro" id="IPR003507">
    <property type="entry name" value="S66_fam"/>
</dbReference>
<evidence type="ECO:0000313" key="10">
    <source>
        <dbReference type="Proteomes" id="UP000027345"/>
    </source>
</evidence>
<evidence type="ECO:0000256" key="3">
    <source>
        <dbReference type="ARBA" id="ARBA00022670"/>
    </source>
</evidence>
<dbReference type="SUPFAM" id="SSF141986">
    <property type="entry name" value="LD-carboxypeptidase A C-terminal domain-like"/>
    <property type="match status" value="1"/>
</dbReference>
<dbReference type="Pfam" id="PF17676">
    <property type="entry name" value="Peptidase_S66C"/>
    <property type="match status" value="1"/>
</dbReference>
<dbReference type="InterPro" id="IPR040921">
    <property type="entry name" value="Peptidase_S66C"/>
</dbReference>
<keyword evidence="4" id="KW-0378">Hydrolase</keyword>
<feature type="active site" description="Nucleophile" evidence="6">
    <location>
        <position position="112"/>
    </location>
</feature>
<evidence type="ECO:0000313" key="9">
    <source>
        <dbReference type="EMBL" id="KDN18617.1"/>
    </source>
</evidence>